<dbReference type="PROSITE" id="PS50885">
    <property type="entry name" value="HAMP"/>
    <property type="match status" value="1"/>
</dbReference>
<reference evidence="10 11" key="1">
    <citation type="journal article" date="2015" name="Genome Announc.">
        <title>Complete Genome of Geobacter pickeringii G13T, a Metal-Reducing Isolate from Sedimentary Kaolin Deposits.</title>
        <authorList>
            <person name="Badalamenti J.P."/>
            <person name="Bond D.R."/>
        </authorList>
    </citation>
    <scope>NUCLEOTIDE SEQUENCE [LARGE SCALE GENOMIC DNA]</scope>
    <source>
        <strain evidence="10 11">G13</strain>
    </source>
</reference>
<dbReference type="OrthoDB" id="9763018at2"/>
<evidence type="ECO:0000313" key="11">
    <source>
        <dbReference type="Proteomes" id="UP000057609"/>
    </source>
</evidence>
<comment type="subcellular location">
    <subcellularLocation>
        <location evidence="1">Membrane</location>
    </subcellularLocation>
</comment>
<keyword evidence="11" id="KW-1185">Reference proteome</keyword>
<dbReference type="GO" id="GO:0007165">
    <property type="term" value="P:signal transduction"/>
    <property type="evidence" value="ECO:0007669"/>
    <property type="project" value="UniProtKB-KW"/>
</dbReference>
<dbReference type="PANTHER" id="PTHR43531:SF11">
    <property type="entry name" value="METHYL-ACCEPTING CHEMOTAXIS PROTEIN 3"/>
    <property type="match status" value="1"/>
</dbReference>
<evidence type="ECO:0000256" key="2">
    <source>
        <dbReference type="ARBA" id="ARBA00022500"/>
    </source>
</evidence>
<sequence length="564" mass="59944">MRVGDWKIGVRLGLGFGILLILLGVVTFIGVSGMGKIDEKLERIVKVNYAKIKCANDVASIIGDLMGDIHLVMLKDAGDRPAVKQDIEKLRGEYRASLEKLEKLEQTDQGKQLIAAAKIAIDNAKKANNEVIELSLAGKTEQALGVFNREGAPLAEKIVQAFRAIVKYQEERMALRYDEAVKAYDSARAFVLWIALGAVLAGVVISFLITRSITRPLAVAVGVSNRLAEGDLTVAIDTAGTDETGLLLAAMNNMVEKLKVVVVDVKAAADNVASGSQELSSSSEEMSQGATEQAAAAEEASSSMEEMSSNIRQNADNATQTERIAVKSAEDAKQGGKAVVETVHAMKEIAGKISIIEEIARQTNLLALNAAIEAARAGEHGKGFAVVAAEVRKLAERSQHAAGEISELSASSVQVAEAAGEMLNRMVPDIQRTAELVQEISAACKEQDTGAEQINRAIQQLDQVIQQNASASEEMASTSEELASQAEQLQATIAFFRVEEGRTVAAAGRSAAVKTARAPAEVKHLPAGRVAGYANGYGTKKAVNAGVDLDLAGADRFDDEFEKF</sequence>
<dbReference type="CDD" id="cd19411">
    <property type="entry name" value="MCP2201-like_sensor"/>
    <property type="match status" value="1"/>
</dbReference>
<evidence type="ECO:0000256" key="6">
    <source>
        <dbReference type="SAM" id="MobiDB-lite"/>
    </source>
</evidence>
<dbReference type="SUPFAM" id="SSF58104">
    <property type="entry name" value="Methyl-accepting chemotaxis protein (MCP) signaling domain"/>
    <property type="match status" value="1"/>
</dbReference>
<dbReference type="InterPro" id="IPR024478">
    <property type="entry name" value="HlyB_4HB_MCP"/>
</dbReference>
<evidence type="ECO:0000256" key="1">
    <source>
        <dbReference type="ARBA" id="ARBA00004370"/>
    </source>
</evidence>
<evidence type="ECO:0000259" key="8">
    <source>
        <dbReference type="PROSITE" id="PS50111"/>
    </source>
</evidence>
<evidence type="ECO:0000313" key="10">
    <source>
        <dbReference type="EMBL" id="AJE02939.1"/>
    </source>
</evidence>
<dbReference type="AlphaFoldDB" id="A0A0B5BCX6"/>
<keyword evidence="7" id="KW-1133">Transmembrane helix</keyword>
<proteinExistence type="inferred from homology"/>
<dbReference type="PROSITE" id="PS50111">
    <property type="entry name" value="CHEMOTAXIS_TRANSDUC_2"/>
    <property type="match status" value="1"/>
</dbReference>
<dbReference type="CDD" id="cd06225">
    <property type="entry name" value="HAMP"/>
    <property type="match status" value="1"/>
</dbReference>
<evidence type="ECO:0000256" key="3">
    <source>
        <dbReference type="ARBA" id="ARBA00029447"/>
    </source>
</evidence>
<evidence type="ECO:0000256" key="7">
    <source>
        <dbReference type="SAM" id="Phobius"/>
    </source>
</evidence>
<evidence type="ECO:0000256" key="4">
    <source>
        <dbReference type="PROSITE-ProRule" id="PRU00284"/>
    </source>
</evidence>
<feature type="domain" description="Methyl-accepting transducer" evidence="8">
    <location>
        <begin position="268"/>
        <end position="483"/>
    </location>
</feature>
<dbReference type="PANTHER" id="PTHR43531">
    <property type="entry name" value="PROTEIN ICFG"/>
    <property type="match status" value="1"/>
</dbReference>
<keyword evidence="5" id="KW-0175">Coiled coil</keyword>
<comment type="similarity">
    <text evidence="3">Belongs to the methyl-accepting chemotaxis (MCP) protein family.</text>
</comment>
<dbReference type="HOGENOM" id="CLU_000445_107_16_7"/>
<organism evidence="10 11">
    <name type="scientific">Geobacter pickeringii</name>
    <dbReference type="NCBI Taxonomy" id="345632"/>
    <lineage>
        <taxon>Bacteria</taxon>
        <taxon>Pseudomonadati</taxon>
        <taxon>Thermodesulfobacteriota</taxon>
        <taxon>Desulfuromonadia</taxon>
        <taxon>Geobacterales</taxon>
        <taxon>Geobacteraceae</taxon>
        <taxon>Geobacter</taxon>
    </lineage>
</organism>
<dbReference type="GO" id="GO:0004888">
    <property type="term" value="F:transmembrane signaling receptor activity"/>
    <property type="evidence" value="ECO:0007669"/>
    <property type="project" value="InterPro"/>
</dbReference>
<keyword evidence="4" id="KW-0807">Transducer</keyword>
<dbReference type="SMART" id="SM00283">
    <property type="entry name" value="MA"/>
    <property type="match status" value="1"/>
</dbReference>
<evidence type="ECO:0000259" key="9">
    <source>
        <dbReference type="PROSITE" id="PS50885"/>
    </source>
</evidence>
<dbReference type="KEGG" id="gpi:GPICK_05785"/>
<feature type="domain" description="HAMP" evidence="9">
    <location>
        <begin position="211"/>
        <end position="263"/>
    </location>
</feature>
<dbReference type="Pfam" id="PF12729">
    <property type="entry name" value="4HB_MCP_1"/>
    <property type="match status" value="1"/>
</dbReference>
<dbReference type="STRING" id="345632.GPICK_05785"/>
<feature type="transmembrane region" description="Helical" evidence="7">
    <location>
        <begin position="12"/>
        <end position="34"/>
    </location>
</feature>
<keyword evidence="2" id="KW-0145">Chemotaxis</keyword>
<dbReference type="EMBL" id="CP009788">
    <property type="protein sequence ID" value="AJE02939.1"/>
    <property type="molecule type" value="Genomic_DNA"/>
</dbReference>
<dbReference type="RefSeq" id="WP_039741254.1">
    <property type="nucleotide sequence ID" value="NZ_CP009788.1"/>
</dbReference>
<dbReference type="InterPro" id="IPR051310">
    <property type="entry name" value="MCP_chemotaxis"/>
</dbReference>
<dbReference type="GO" id="GO:0005886">
    <property type="term" value="C:plasma membrane"/>
    <property type="evidence" value="ECO:0007669"/>
    <property type="project" value="TreeGrafter"/>
</dbReference>
<keyword evidence="7" id="KW-0812">Transmembrane</keyword>
<feature type="transmembrane region" description="Helical" evidence="7">
    <location>
        <begin position="190"/>
        <end position="209"/>
    </location>
</feature>
<protein>
    <submittedName>
        <fullName evidence="10">Chemotaxis protein</fullName>
    </submittedName>
</protein>
<dbReference type="InterPro" id="IPR047347">
    <property type="entry name" value="YvaQ-like_sensor"/>
</dbReference>
<dbReference type="Proteomes" id="UP000057609">
    <property type="component" value="Chromosome"/>
</dbReference>
<dbReference type="InterPro" id="IPR004090">
    <property type="entry name" value="Chemotax_Me-accpt_rcpt"/>
</dbReference>
<dbReference type="InterPro" id="IPR004089">
    <property type="entry name" value="MCPsignal_dom"/>
</dbReference>
<evidence type="ECO:0000256" key="5">
    <source>
        <dbReference type="SAM" id="Coils"/>
    </source>
</evidence>
<dbReference type="Gene3D" id="1.10.287.950">
    <property type="entry name" value="Methyl-accepting chemotaxis protein"/>
    <property type="match status" value="1"/>
</dbReference>
<dbReference type="InterPro" id="IPR003660">
    <property type="entry name" value="HAMP_dom"/>
</dbReference>
<accession>A0A0B5BCX6</accession>
<keyword evidence="7" id="KW-0472">Membrane</keyword>
<dbReference type="Pfam" id="PF00672">
    <property type="entry name" value="HAMP"/>
    <property type="match status" value="1"/>
</dbReference>
<dbReference type="GO" id="GO:0006935">
    <property type="term" value="P:chemotaxis"/>
    <property type="evidence" value="ECO:0007669"/>
    <property type="project" value="UniProtKB-KW"/>
</dbReference>
<name>A0A0B5BCX6_9BACT</name>
<feature type="region of interest" description="Disordered" evidence="6">
    <location>
        <begin position="274"/>
        <end position="306"/>
    </location>
</feature>
<dbReference type="FunFam" id="1.10.287.950:FF:000001">
    <property type="entry name" value="Methyl-accepting chemotaxis sensory transducer"/>
    <property type="match status" value="1"/>
</dbReference>
<dbReference type="PRINTS" id="PR00260">
    <property type="entry name" value="CHEMTRNSDUCR"/>
</dbReference>
<feature type="coiled-coil region" evidence="5">
    <location>
        <begin position="454"/>
        <end position="488"/>
    </location>
</feature>
<dbReference type="Pfam" id="PF00015">
    <property type="entry name" value="MCPsignal"/>
    <property type="match status" value="1"/>
</dbReference>
<dbReference type="SMART" id="SM00304">
    <property type="entry name" value="HAMP"/>
    <property type="match status" value="1"/>
</dbReference>
<gene>
    <name evidence="10" type="ORF">GPICK_05785</name>
</gene>